<sequence>MAFTSGFLKISKRSSEYFQTTFYCIFSQILFTMSFHI</sequence>
<accession>I2NNJ3</accession>
<evidence type="ECO:0000313" key="1">
    <source>
        <dbReference type="EMBL" id="EIG27404.1"/>
    </source>
</evidence>
<dbReference type="Proteomes" id="UP000004473">
    <property type="component" value="Unassembled WGS sequence"/>
</dbReference>
<comment type="caution">
    <text evidence="1">The sequence shown here is derived from an EMBL/GenBank/DDBJ whole genome shotgun (WGS) entry which is preliminary data.</text>
</comment>
<proteinExistence type="predicted"/>
<dbReference type="PATRIC" id="fig|1095748.3.peg.1751"/>
<gene>
    <name evidence="1" type="ORF">HMPREF1051_1394</name>
</gene>
<organism evidence="1 2">
    <name type="scientific">Neisseria sicca VK64</name>
    <dbReference type="NCBI Taxonomy" id="1095748"/>
    <lineage>
        <taxon>Bacteria</taxon>
        <taxon>Pseudomonadati</taxon>
        <taxon>Pseudomonadota</taxon>
        <taxon>Betaproteobacteria</taxon>
        <taxon>Neisseriales</taxon>
        <taxon>Neisseriaceae</taxon>
        <taxon>Neisseria</taxon>
    </lineage>
</organism>
<protein>
    <submittedName>
        <fullName evidence="1">Uncharacterized protein</fullName>
    </submittedName>
</protein>
<reference evidence="1 2" key="1">
    <citation type="submission" date="2012-04" db="EMBL/GenBank/DDBJ databases">
        <authorList>
            <person name="Harkins D.M."/>
            <person name="Madupu R."/>
            <person name="Durkin A.S."/>
            <person name="Torralba M."/>
            <person name="Methe B."/>
            <person name="Sutton G.G."/>
            <person name="Nelson K.E."/>
        </authorList>
    </citation>
    <scope>NUCLEOTIDE SEQUENCE [LARGE SCALE GENOMIC DNA]</scope>
    <source>
        <strain evidence="1 2">VK64</strain>
    </source>
</reference>
<dbReference type="EMBL" id="AJMT01000136">
    <property type="protein sequence ID" value="EIG27404.1"/>
    <property type="molecule type" value="Genomic_DNA"/>
</dbReference>
<name>I2NNJ3_NEISI</name>
<dbReference type="AlphaFoldDB" id="I2NNJ3"/>
<evidence type="ECO:0000313" key="2">
    <source>
        <dbReference type="Proteomes" id="UP000004473"/>
    </source>
</evidence>